<dbReference type="AlphaFoldDB" id="A0A3B5KU40"/>
<feature type="compositionally biased region" description="Pro residues" evidence="10">
    <location>
        <begin position="601"/>
        <end position="611"/>
    </location>
</feature>
<name>A0A3B5KU40_9TELE</name>
<organism evidence="11 12">
    <name type="scientific">Xiphophorus couchianus</name>
    <name type="common">Monterrey platyfish</name>
    <dbReference type="NCBI Taxonomy" id="32473"/>
    <lineage>
        <taxon>Eukaryota</taxon>
        <taxon>Metazoa</taxon>
        <taxon>Chordata</taxon>
        <taxon>Craniata</taxon>
        <taxon>Vertebrata</taxon>
        <taxon>Euteleostomi</taxon>
        <taxon>Actinopterygii</taxon>
        <taxon>Neopterygii</taxon>
        <taxon>Teleostei</taxon>
        <taxon>Neoteleostei</taxon>
        <taxon>Acanthomorphata</taxon>
        <taxon>Ovalentaria</taxon>
        <taxon>Atherinomorphae</taxon>
        <taxon>Cyprinodontiformes</taxon>
        <taxon>Poeciliidae</taxon>
        <taxon>Poeciliinae</taxon>
        <taxon>Xiphophorus</taxon>
    </lineage>
</organism>
<feature type="compositionally biased region" description="Low complexity" evidence="10">
    <location>
        <begin position="586"/>
        <end position="600"/>
    </location>
</feature>
<evidence type="ECO:0000256" key="5">
    <source>
        <dbReference type="ARBA" id="ARBA00022741"/>
    </source>
</evidence>
<feature type="compositionally biased region" description="Gly residues" evidence="10">
    <location>
        <begin position="657"/>
        <end position="668"/>
    </location>
</feature>
<sequence length="690" mass="79091">MSGYKRMRRQHQKQLMGLENKLKSEMDEHQLRLDKELENQRNNFSMELEKLSKKHQAVQEKEAVLTEEKKFQQHILGQQKKELTSLLDSQKRQYRQRKEQLKEELNENQSTPKREKQEWLVHQKECMQQLQAEEEASLLRRQRQYYELQSRQYKRKMLLGRHNLEQDLLREDLNKKQTLKDLECAMLLRHHESTQELEFRQLGVVQRTRADLIRTQHQTELTNQMEYNKRREQELRQKHAVEVRQQPKSLKSKELQIKRQFQDTCKIQTRQYKALRNHLLENTPKSEHKAVLKRLKDEQTRKLAILAEQYDHSINDMLSTQALRLDETQEAEYKVLRMQLQQELELLNAYQSKIKIHTDTQHEREVKDLEQRVSIRRALLEQRIEEEMLSLQNERSERIRTLLERQASEIEAFDSESLRLGFSNMALTGVPGDAYAKQGYSNAQPSGSRSAGHWSHGVHQQNMSSQQLSRRSHNSSSSSGIGSGASDRRSESSSSSSHGLGMVLGHGRDGRDMHHSSRSSASSSSSSSSSSSHHQRHHLPQHYHHQSTPQLYREREREREKEREREWAGVRGSGGDLAHPHPLPFSHQLPSRSSSQSLAMLPPPPPAPPSISGPSSSSSSSSSSQGGIYGGGGLVVRGTPNLMALRNSPQPLRRTASGGGPGGAGGSDGVLSRSTSVTSHISNGSHLSYS</sequence>
<reference evidence="11" key="1">
    <citation type="submission" date="2025-08" db="UniProtKB">
        <authorList>
            <consortium name="Ensembl"/>
        </authorList>
    </citation>
    <scope>IDENTIFICATION</scope>
</reference>
<keyword evidence="6" id="KW-0418">Kinase</keyword>
<feature type="region of interest" description="Disordered" evidence="10">
    <location>
        <begin position="438"/>
        <end position="690"/>
    </location>
</feature>
<keyword evidence="3" id="KW-0723">Serine/threonine-protein kinase</keyword>
<evidence type="ECO:0000256" key="8">
    <source>
        <dbReference type="ARBA" id="ARBA00047899"/>
    </source>
</evidence>
<keyword evidence="4" id="KW-0808">Transferase</keyword>
<keyword evidence="5" id="KW-0547">Nucleotide-binding</keyword>
<dbReference type="EC" id="2.7.11.1" evidence="2"/>
<comment type="catalytic activity">
    <reaction evidence="8">
        <text>L-threonyl-[protein] + ATP = O-phospho-L-threonyl-[protein] + ADP + H(+)</text>
        <dbReference type="Rhea" id="RHEA:46608"/>
        <dbReference type="Rhea" id="RHEA-COMP:11060"/>
        <dbReference type="Rhea" id="RHEA-COMP:11605"/>
        <dbReference type="ChEBI" id="CHEBI:15378"/>
        <dbReference type="ChEBI" id="CHEBI:30013"/>
        <dbReference type="ChEBI" id="CHEBI:30616"/>
        <dbReference type="ChEBI" id="CHEBI:61977"/>
        <dbReference type="ChEBI" id="CHEBI:456216"/>
        <dbReference type="EC" id="2.7.11.1"/>
    </reaction>
</comment>
<dbReference type="GeneTree" id="ENSGT00940000159991"/>
<feature type="region of interest" description="Disordered" evidence="10">
    <location>
        <begin position="94"/>
        <end position="117"/>
    </location>
</feature>
<comment type="catalytic activity">
    <reaction evidence="9">
        <text>L-seryl-[protein] + ATP = O-phospho-L-seryl-[protein] + ADP + H(+)</text>
        <dbReference type="Rhea" id="RHEA:17989"/>
        <dbReference type="Rhea" id="RHEA-COMP:9863"/>
        <dbReference type="Rhea" id="RHEA-COMP:11604"/>
        <dbReference type="ChEBI" id="CHEBI:15378"/>
        <dbReference type="ChEBI" id="CHEBI:29999"/>
        <dbReference type="ChEBI" id="CHEBI:30616"/>
        <dbReference type="ChEBI" id="CHEBI:83421"/>
        <dbReference type="ChEBI" id="CHEBI:456216"/>
        <dbReference type="EC" id="2.7.11.1"/>
    </reaction>
</comment>
<dbReference type="InterPro" id="IPR051234">
    <property type="entry name" value="TAO_STE20_kinase"/>
</dbReference>
<feature type="compositionally biased region" description="Polar residues" evidence="10">
    <location>
        <begin position="672"/>
        <end position="690"/>
    </location>
</feature>
<dbReference type="GO" id="GO:0004674">
    <property type="term" value="F:protein serine/threonine kinase activity"/>
    <property type="evidence" value="ECO:0007669"/>
    <property type="project" value="UniProtKB-KW"/>
</dbReference>
<dbReference type="Proteomes" id="UP000261380">
    <property type="component" value="Unplaced"/>
</dbReference>
<feature type="compositionally biased region" description="Low complexity" evidence="10">
    <location>
        <begin position="518"/>
        <end position="532"/>
    </location>
</feature>
<feature type="compositionally biased region" description="Basic and acidic residues" evidence="10">
    <location>
        <begin position="506"/>
        <end position="515"/>
    </location>
</feature>
<evidence type="ECO:0000256" key="6">
    <source>
        <dbReference type="ARBA" id="ARBA00022777"/>
    </source>
</evidence>
<evidence type="ECO:0000256" key="10">
    <source>
        <dbReference type="SAM" id="MobiDB-lite"/>
    </source>
</evidence>
<feature type="compositionally biased region" description="Low complexity" evidence="10">
    <location>
        <begin position="612"/>
        <end position="626"/>
    </location>
</feature>
<evidence type="ECO:0000256" key="2">
    <source>
        <dbReference type="ARBA" id="ARBA00012513"/>
    </source>
</evidence>
<comment type="similarity">
    <text evidence="1">Belongs to the protein kinase superfamily. STE Ser/Thr protein kinase family. STE20 subfamily.</text>
</comment>
<evidence type="ECO:0000256" key="1">
    <source>
        <dbReference type="ARBA" id="ARBA00008874"/>
    </source>
</evidence>
<evidence type="ECO:0000313" key="11">
    <source>
        <dbReference type="Ensembl" id="ENSXCOP00000002017.1"/>
    </source>
</evidence>
<protein>
    <recommendedName>
        <fullName evidence="2">non-specific serine/threonine protein kinase</fullName>
        <ecNumber evidence="2">2.7.11.1</ecNumber>
    </recommendedName>
</protein>
<evidence type="ECO:0000256" key="9">
    <source>
        <dbReference type="ARBA" id="ARBA00048679"/>
    </source>
</evidence>
<keyword evidence="12" id="KW-1185">Reference proteome</keyword>
<evidence type="ECO:0000313" key="12">
    <source>
        <dbReference type="Proteomes" id="UP000261380"/>
    </source>
</evidence>
<dbReference type="Ensembl" id="ENSXCOT00000002047.1">
    <property type="protein sequence ID" value="ENSXCOP00000002017.1"/>
    <property type="gene ID" value="ENSXCOG00000001623.1"/>
</dbReference>
<feature type="compositionally biased region" description="Basic residues" evidence="10">
    <location>
        <begin position="533"/>
        <end position="545"/>
    </location>
</feature>
<evidence type="ECO:0000256" key="3">
    <source>
        <dbReference type="ARBA" id="ARBA00022527"/>
    </source>
</evidence>
<feature type="compositionally biased region" description="Low complexity" evidence="10">
    <location>
        <begin position="464"/>
        <end position="480"/>
    </location>
</feature>
<dbReference type="STRING" id="32473.ENSXCOP00000002017"/>
<keyword evidence="7" id="KW-0067">ATP-binding</keyword>
<feature type="compositionally biased region" description="Basic and acidic residues" evidence="10">
    <location>
        <begin position="96"/>
        <end position="105"/>
    </location>
</feature>
<dbReference type="GO" id="GO:0005524">
    <property type="term" value="F:ATP binding"/>
    <property type="evidence" value="ECO:0007669"/>
    <property type="project" value="UniProtKB-KW"/>
</dbReference>
<dbReference type="PANTHER" id="PTHR47167">
    <property type="entry name" value="SERINE/THREONINE-PROTEIN KINASE TAO1-LIKE PROTEIN"/>
    <property type="match status" value="1"/>
</dbReference>
<dbReference type="PANTHER" id="PTHR47167:SF6">
    <property type="entry name" value="SERINE_THREONINE-PROTEIN KINASE TAO2"/>
    <property type="match status" value="1"/>
</dbReference>
<evidence type="ECO:0000256" key="4">
    <source>
        <dbReference type="ARBA" id="ARBA00022679"/>
    </source>
</evidence>
<reference evidence="11" key="2">
    <citation type="submission" date="2025-09" db="UniProtKB">
        <authorList>
            <consortium name="Ensembl"/>
        </authorList>
    </citation>
    <scope>IDENTIFICATION</scope>
</reference>
<feature type="compositionally biased region" description="Polar residues" evidence="10">
    <location>
        <begin position="439"/>
        <end position="449"/>
    </location>
</feature>
<feature type="compositionally biased region" description="Low complexity" evidence="10">
    <location>
        <begin position="492"/>
        <end position="505"/>
    </location>
</feature>
<accession>A0A3B5KU40</accession>
<dbReference type="GO" id="GO:0005737">
    <property type="term" value="C:cytoplasm"/>
    <property type="evidence" value="ECO:0007669"/>
    <property type="project" value="TreeGrafter"/>
</dbReference>
<evidence type="ECO:0000256" key="7">
    <source>
        <dbReference type="ARBA" id="ARBA00022840"/>
    </source>
</evidence>
<proteinExistence type="inferred from homology"/>
<feature type="compositionally biased region" description="Basic and acidic residues" evidence="10">
    <location>
        <begin position="552"/>
        <end position="568"/>
    </location>
</feature>